<dbReference type="AlphaFoldDB" id="A0A291R0E1"/>
<organism evidence="1 2">
    <name type="scientific">Chitinophaga caeni</name>
    <dbReference type="NCBI Taxonomy" id="2029983"/>
    <lineage>
        <taxon>Bacteria</taxon>
        <taxon>Pseudomonadati</taxon>
        <taxon>Bacteroidota</taxon>
        <taxon>Chitinophagia</taxon>
        <taxon>Chitinophagales</taxon>
        <taxon>Chitinophagaceae</taxon>
        <taxon>Chitinophaga</taxon>
    </lineage>
</organism>
<name>A0A291R0E1_9BACT</name>
<dbReference type="RefSeq" id="WP_098195998.1">
    <property type="nucleotide sequence ID" value="NZ_CP023777.1"/>
</dbReference>
<gene>
    <name evidence="1" type="ORF">COR50_22000</name>
</gene>
<protein>
    <submittedName>
        <fullName evidence="1">Uncharacterized protein</fullName>
    </submittedName>
</protein>
<evidence type="ECO:0000313" key="1">
    <source>
        <dbReference type="EMBL" id="ATL49631.1"/>
    </source>
</evidence>
<reference evidence="1 2" key="1">
    <citation type="submission" date="2017-10" db="EMBL/GenBank/DDBJ databases">
        <title>Paenichitinophaga pekingensis gen. nov., sp. nov., isolated from activated sludge.</title>
        <authorList>
            <person name="Jin D."/>
            <person name="Kong X."/>
            <person name="Deng Y."/>
            <person name="Bai Z."/>
        </authorList>
    </citation>
    <scope>NUCLEOTIDE SEQUENCE [LARGE SCALE GENOMIC DNA]</scope>
    <source>
        <strain evidence="1 2">13</strain>
    </source>
</reference>
<dbReference type="Proteomes" id="UP000220133">
    <property type="component" value="Chromosome"/>
</dbReference>
<dbReference type="KEGG" id="cbae:COR50_22000"/>
<evidence type="ECO:0000313" key="2">
    <source>
        <dbReference type="Proteomes" id="UP000220133"/>
    </source>
</evidence>
<sequence>MFSFFKRRKQSPEHPKTFQIEDFPWRDQYFYRLKPWFWYSDRIIAIADTPVYTTLEGWSHQVYLDARGQTTVSGYLQFLSAQYESASLSPLYSLVLSQLDQLHRNDLIAFSEVPVVLSPGIEHPNQFLGSSSLQ</sequence>
<keyword evidence="2" id="KW-1185">Reference proteome</keyword>
<accession>A0A291R0E1</accession>
<dbReference type="EMBL" id="CP023777">
    <property type="protein sequence ID" value="ATL49631.1"/>
    <property type="molecule type" value="Genomic_DNA"/>
</dbReference>
<dbReference type="OrthoDB" id="1356646at2"/>
<proteinExistence type="predicted"/>